<dbReference type="Gene3D" id="3.40.50.300">
    <property type="entry name" value="P-loop containing nucleotide triphosphate hydrolases"/>
    <property type="match status" value="1"/>
</dbReference>
<name>A0A2V1JRI4_EUBRA</name>
<proteinExistence type="predicted"/>
<dbReference type="PROSITE" id="PS51192">
    <property type="entry name" value="HELICASE_ATP_BIND_1"/>
    <property type="match status" value="1"/>
</dbReference>
<feature type="domain" description="Helicase C-terminal" evidence="5">
    <location>
        <begin position="937"/>
        <end position="1099"/>
    </location>
</feature>
<evidence type="ECO:0000313" key="6">
    <source>
        <dbReference type="EMBL" id="PWE87580.1"/>
    </source>
</evidence>
<comment type="caution">
    <text evidence="6">The sequence shown here is derived from an EMBL/GenBank/DDBJ whole genome shotgun (WGS) entry which is preliminary data.</text>
</comment>
<dbReference type="Proteomes" id="UP000245288">
    <property type="component" value="Unassembled WGS sequence"/>
</dbReference>
<dbReference type="PROSITE" id="PS51194">
    <property type="entry name" value="HELICASE_CTER"/>
    <property type="match status" value="1"/>
</dbReference>
<evidence type="ECO:0000259" key="3">
    <source>
        <dbReference type="PROSITE" id="PS50966"/>
    </source>
</evidence>
<feature type="domain" description="Helicase ATP-binding" evidence="4">
    <location>
        <begin position="653"/>
        <end position="816"/>
    </location>
</feature>
<dbReference type="RefSeq" id="WP_109214834.1">
    <property type="nucleotide sequence ID" value="NZ_JRFU01000029.1"/>
</dbReference>
<dbReference type="InterPro" id="IPR001650">
    <property type="entry name" value="Helicase_C-like"/>
</dbReference>
<keyword evidence="7" id="KW-1185">Reference proteome</keyword>
<evidence type="ECO:0000259" key="4">
    <source>
        <dbReference type="PROSITE" id="PS51192"/>
    </source>
</evidence>
<dbReference type="OrthoDB" id="9760715at2"/>
<dbReference type="Gene3D" id="3.40.50.10810">
    <property type="entry name" value="Tandem AAA-ATPase domain"/>
    <property type="match status" value="1"/>
</dbReference>
<dbReference type="SMART" id="SM00487">
    <property type="entry name" value="DEXDc"/>
    <property type="match status" value="1"/>
</dbReference>
<dbReference type="InterPro" id="IPR049730">
    <property type="entry name" value="SNF2/RAD54-like_C"/>
</dbReference>
<dbReference type="CDD" id="cd18012">
    <property type="entry name" value="DEXQc_arch_SWI2_SNF2"/>
    <property type="match status" value="1"/>
</dbReference>
<dbReference type="InterPro" id="IPR014001">
    <property type="entry name" value="Helicase_ATP-bd"/>
</dbReference>
<dbReference type="CDD" id="cd18793">
    <property type="entry name" value="SF2_C_SNF"/>
    <property type="match status" value="1"/>
</dbReference>
<keyword evidence="2" id="KW-0862">Zinc</keyword>
<evidence type="ECO:0000313" key="7">
    <source>
        <dbReference type="Proteomes" id="UP000245288"/>
    </source>
</evidence>
<feature type="domain" description="SWIM-type" evidence="3">
    <location>
        <begin position="59"/>
        <end position="103"/>
    </location>
</feature>
<dbReference type="PROSITE" id="PS50966">
    <property type="entry name" value="ZF_SWIM"/>
    <property type="match status" value="1"/>
</dbReference>
<protein>
    <recommendedName>
        <fullName evidence="8">Helicase</fullName>
    </recommendedName>
</protein>
<dbReference type="InterPro" id="IPR000330">
    <property type="entry name" value="SNF2_N"/>
</dbReference>
<dbReference type="Pfam" id="PF00176">
    <property type="entry name" value="SNF2-rel_dom"/>
    <property type="match status" value="1"/>
</dbReference>
<keyword evidence="2" id="KW-0863">Zinc-finger</keyword>
<evidence type="ECO:0000256" key="2">
    <source>
        <dbReference type="PROSITE-ProRule" id="PRU00325"/>
    </source>
</evidence>
<dbReference type="AlphaFoldDB" id="A0A2V1JRI4"/>
<sequence length="1104" mass="127818">MWTERDLQTMLDPQLFYQGRLIELTGGVYSFETYKSTSEYGDLQLDIVAEVRDKNERSYSVEVTMYYDDNMEEDHFDYYCPCDSFRNKNDLCKHCVATLLHYIRKPKKTLLALEYNDFTPDNPKQTNQFVPLVELPEDNTSARSTDYGMAQLLRRMGEQENWLLTSGSIAGKIHLEAILHTDTRYPCVSLRIGENKMYVVKDIAALVNRVQTGQWFAYGKQFGFTHQLEAFDAESRPLMEYFMRQFEDSDAWYNFTSSREYFLRHETLDSFMDVVRTTGIYLAPYTKSSKLWYPVDEPYRKSLQISSVEDGIELTLEQPPVIYSHDWQYVFSDQKIYRISRRNSTALNTFEKNMTIRWDGNCFIANDDLPVFTRDFLPELESVYQIQKIGYVPEKYLPDEAAFRVYLDLPQQNLITCDLVADYGNDQVYHVFDGSNRQKDRNRNIREEAKVAALISSYCNAIDDRTGNPVASSDENCMFELLTKGLGAFEEVAEVFISDRLKKIRVIQPPKISIGITMKEDLLNFQIESDSIDLDELAYILSKYDRKKKFYRLKSGEFFPVEDTDLDTLAQLQEGLMLTYEELASGDITLPKFRAPYLDEQLRQGSFLSVQKGKSFRKLIRNMKTVEDSDFEVPEKFQKVLREYQKTGYLWLETLCQNGFGGILADDMGLGKTLQVIVFLYAHYIERQETHKNTLIVCPASLVYNWEREIHHFAPELTVYTVAGNVEERKSVLEHHQKGAIFITSYDLLRRDIELYQQLTFAYQIIDEAQFIKNATTKAAKAVKQIASDFRIALTGTPVENHLGELWSIFDYLMPGYLYSYKRFHVTFEIPIVQIGNPAALERLQKLIAPFVLRRLKKDVLKDLPEKLEKNMFTPLTGEQEDLYRAHVQRLEVLLSKQSQEEFNQSKIEILAELTKLRQLCCDPALLYENYQAGSAKLDLCLELVQNAISGGHKILIFSQFTTMLDGIAERLKQENIPYYVLKGSTPKQERMQLVTAFNQDETPVFLISLKAGGTGLNLTAADIVIHYDPWWNTAVQNQATDRAHRIGQKNKVLVYRLIAQNTIEEKILRLQEKKAQLADQILGGETTKNPAFSREELLALLQD</sequence>
<dbReference type="Pfam" id="PF08455">
    <property type="entry name" value="SNF2_assoc"/>
    <property type="match status" value="1"/>
</dbReference>
<dbReference type="GO" id="GO:0016787">
    <property type="term" value="F:hydrolase activity"/>
    <property type="evidence" value="ECO:0007669"/>
    <property type="project" value="UniProtKB-KW"/>
</dbReference>
<evidence type="ECO:0000256" key="1">
    <source>
        <dbReference type="ARBA" id="ARBA00022801"/>
    </source>
</evidence>
<dbReference type="GO" id="GO:0008270">
    <property type="term" value="F:zinc ion binding"/>
    <property type="evidence" value="ECO:0007669"/>
    <property type="project" value="UniProtKB-KW"/>
</dbReference>
<evidence type="ECO:0008006" key="8">
    <source>
        <dbReference type="Google" id="ProtNLM"/>
    </source>
</evidence>
<dbReference type="EMBL" id="JRFU01000029">
    <property type="protein sequence ID" value="PWE87580.1"/>
    <property type="molecule type" value="Genomic_DNA"/>
</dbReference>
<evidence type="ECO:0000259" key="5">
    <source>
        <dbReference type="PROSITE" id="PS51194"/>
    </source>
</evidence>
<keyword evidence="2" id="KW-0479">Metal-binding</keyword>
<dbReference type="FunFam" id="3.40.50.300:FF:000533">
    <property type="entry name" value="Helicase, Snf2 family"/>
    <property type="match status" value="1"/>
</dbReference>
<dbReference type="SUPFAM" id="SSF52540">
    <property type="entry name" value="P-loop containing nucleoside triphosphate hydrolases"/>
    <property type="match status" value="2"/>
</dbReference>
<dbReference type="GO" id="GO:0005524">
    <property type="term" value="F:ATP binding"/>
    <property type="evidence" value="ECO:0007669"/>
    <property type="project" value="InterPro"/>
</dbReference>
<accession>A0A2V1JRI4</accession>
<dbReference type="SMART" id="SM00490">
    <property type="entry name" value="HELICc"/>
    <property type="match status" value="1"/>
</dbReference>
<reference evidence="6 7" key="1">
    <citation type="submission" date="2014-09" db="EMBL/GenBank/DDBJ databases">
        <title>Butyrate-producing bacteria isolated from human gut.</title>
        <authorList>
            <person name="Zhang Q."/>
            <person name="Zhao L."/>
        </authorList>
    </citation>
    <scope>NUCLEOTIDE SEQUENCE [LARGE SCALE GENOMIC DNA]</scope>
    <source>
        <strain evidence="6 7">21</strain>
    </source>
</reference>
<gene>
    <name evidence="6" type="ORF">LG34_03345</name>
</gene>
<dbReference type="InterPro" id="IPR013663">
    <property type="entry name" value="Helicase_SWF/SNF/SWI_bac"/>
</dbReference>
<dbReference type="InterPro" id="IPR007527">
    <property type="entry name" value="Znf_SWIM"/>
</dbReference>
<organism evidence="6 7">
    <name type="scientific">Eubacterium ramulus</name>
    <dbReference type="NCBI Taxonomy" id="39490"/>
    <lineage>
        <taxon>Bacteria</taxon>
        <taxon>Bacillati</taxon>
        <taxon>Bacillota</taxon>
        <taxon>Clostridia</taxon>
        <taxon>Eubacteriales</taxon>
        <taxon>Eubacteriaceae</taxon>
        <taxon>Eubacterium</taxon>
    </lineage>
</organism>
<keyword evidence="1" id="KW-0378">Hydrolase</keyword>
<dbReference type="PANTHER" id="PTHR10799">
    <property type="entry name" value="SNF2/RAD54 HELICASE FAMILY"/>
    <property type="match status" value="1"/>
</dbReference>
<dbReference type="InterPro" id="IPR027417">
    <property type="entry name" value="P-loop_NTPase"/>
</dbReference>
<dbReference type="Pfam" id="PF00271">
    <property type="entry name" value="Helicase_C"/>
    <property type="match status" value="1"/>
</dbReference>
<dbReference type="InterPro" id="IPR038718">
    <property type="entry name" value="SNF2-like_sf"/>
</dbReference>